<comment type="similarity">
    <text evidence="1">Belongs to the BlaI transcriptional regulatory family.</text>
</comment>
<dbReference type="InterPro" id="IPR005650">
    <property type="entry name" value="BlaI_family"/>
</dbReference>
<gene>
    <name evidence="5" type="ORF">V5E97_19160</name>
</gene>
<dbReference type="InterPro" id="IPR036390">
    <property type="entry name" value="WH_DNA-bd_sf"/>
</dbReference>
<evidence type="ECO:0000256" key="1">
    <source>
        <dbReference type="ARBA" id="ARBA00011046"/>
    </source>
</evidence>
<dbReference type="PIRSF" id="PIRSF019455">
    <property type="entry name" value="CopR_AtkY"/>
    <property type="match status" value="1"/>
</dbReference>
<keyword evidence="3" id="KW-0238">DNA-binding</keyword>
<accession>A0AAU7CRJ6</accession>
<evidence type="ECO:0000256" key="2">
    <source>
        <dbReference type="ARBA" id="ARBA00023015"/>
    </source>
</evidence>
<dbReference type="InterPro" id="IPR036388">
    <property type="entry name" value="WH-like_DNA-bd_sf"/>
</dbReference>
<dbReference type="GO" id="GO:0045892">
    <property type="term" value="P:negative regulation of DNA-templated transcription"/>
    <property type="evidence" value="ECO:0007669"/>
    <property type="project" value="InterPro"/>
</dbReference>
<dbReference type="EMBL" id="CP155447">
    <property type="protein sequence ID" value="XBH08074.1"/>
    <property type="molecule type" value="Genomic_DNA"/>
</dbReference>
<dbReference type="RefSeq" id="WP_406700912.1">
    <property type="nucleotide sequence ID" value="NZ_CP155447.1"/>
</dbReference>
<evidence type="ECO:0000313" key="5">
    <source>
        <dbReference type="EMBL" id="XBH08074.1"/>
    </source>
</evidence>
<reference evidence="5" key="1">
    <citation type="submission" date="2024-05" db="EMBL/GenBank/DDBJ databases">
        <title>Planctomycetes of the genus Singulisphaera possess chitinolytic capabilities.</title>
        <authorList>
            <person name="Ivanova A."/>
        </authorList>
    </citation>
    <scope>NUCLEOTIDE SEQUENCE</scope>
    <source>
        <strain evidence="5">Ch08T</strain>
    </source>
</reference>
<sequence length="129" mass="14552">MARPPNDPLSRRERQIMDVIYRQGRATAAEVQEALADPPSYSSVRALLRILEEKGHLRHEQDGPRYVFLPTVPRDKARRSALSQLVQTFFDGSTAQAVAALLGEPSSNLSDEDLDRLSLLIEQARKEER</sequence>
<dbReference type="AlphaFoldDB" id="A0AAU7CRJ6"/>
<dbReference type="GO" id="GO:0003677">
    <property type="term" value="F:DNA binding"/>
    <property type="evidence" value="ECO:0007669"/>
    <property type="project" value="UniProtKB-KW"/>
</dbReference>
<proteinExistence type="inferred from homology"/>
<keyword evidence="2" id="KW-0805">Transcription regulation</keyword>
<protein>
    <submittedName>
        <fullName evidence="5">BlaI/MecI/CopY family transcriptional regulator</fullName>
    </submittedName>
</protein>
<dbReference type="Gene3D" id="1.10.10.10">
    <property type="entry name" value="Winged helix-like DNA-binding domain superfamily/Winged helix DNA-binding domain"/>
    <property type="match status" value="1"/>
</dbReference>
<dbReference type="SUPFAM" id="SSF46785">
    <property type="entry name" value="Winged helix' DNA-binding domain"/>
    <property type="match status" value="1"/>
</dbReference>
<evidence type="ECO:0000256" key="3">
    <source>
        <dbReference type="ARBA" id="ARBA00023125"/>
    </source>
</evidence>
<name>A0AAU7CRJ6_9BACT</name>
<evidence type="ECO:0000256" key="4">
    <source>
        <dbReference type="ARBA" id="ARBA00023163"/>
    </source>
</evidence>
<keyword evidence="4" id="KW-0804">Transcription</keyword>
<dbReference type="Pfam" id="PF03965">
    <property type="entry name" value="Penicillinase_R"/>
    <property type="match status" value="1"/>
</dbReference>
<organism evidence="5">
    <name type="scientific">Singulisphaera sp. Ch08</name>
    <dbReference type="NCBI Taxonomy" id="3120278"/>
    <lineage>
        <taxon>Bacteria</taxon>
        <taxon>Pseudomonadati</taxon>
        <taxon>Planctomycetota</taxon>
        <taxon>Planctomycetia</taxon>
        <taxon>Isosphaerales</taxon>
        <taxon>Isosphaeraceae</taxon>
        <taxon>Singulisphaera</taxon>
    </lineage>
</organism>